<keyword evidence="12" id="KW-1133">Transmembrane helix</keyword>
<keyword evidence="7" id="KW-0479">Metal-binding</keyword>
<keyword evidence="10" id="KW-0862">Zinc</keyword>
<dbReference type="PANTHER" id="PTHR32523">
    <property type="entry name" value="PHYTOL KINASE 1, CHLOROPLASTIC"/>
    <property type="match status" value="1"/>
</dbReference>
<keyword evidence="13" id="KW-0472">Membrane</keyword>
<keyword evidence="9" id="KW-0418">Kinase</keyword>
<keyword evidence="21" id="KW-1185">Reference proteome</keyword>
<evidence type="ECO:0000256" key="9">
    <source>
        <dbReference type="ARBA" id="ARBA00022777"/>
    </source>
</evidence>
<evidence type="ECO:0000256" key="5">
    <source>
        <dbReference type="ARBA" id="ARBA00022679"/>
    </source>
</evidence>
<comment type="similarity">
    <text evidence="2">Belongs to the polyprenol kinase family.</text>
</comment>
<dbReference type="STRING" id="105231.A0A1Y1I4Q0"/>
<evidence type="ECO:0000256" key="15">
    <source>
        <dbReference type="ARBA" id="ARBA00039024"/>
    </source>
</evidence>
<dbReference type="Proteomes" id="UP000054558">
    <property type="component" value="Unassembled WGS sequence"/>
</dbReference>
<evidence type="ECO:0000256" key="1">
    <source>
        <dbReference type="ARBA" id="ARBA00004508"/>
    </source>
</evidence>
<evidence type="ECO:0000256" key="8">
    <source>
        <dbReference type="ARBA" id="ARBA00022771"/>
    </source>
</evidence>
<keyword evidence="3" id="KW-0150">Chloroplast</keyword>
<comment type="catalytic activity">
    <reaction evidence="16">
        <text>phytol + CTP = phytyl phosphate + CDP + H(+)</text>
        <dbReference type="Rhea" id="RHEA:38055"/>
        <dbReference type="ChEBI" id="CHEBI:15378"/>
        <dbReference type="ChEBI" id="CHEBI:17327"/>
        <dbReference type="ChEBI" id="CHEBI:37563"/>
        <dbReference type="ChEBI" id="CHEBI:58069"/>
        <dbReference type="ChEBI" id="CHEBI:75483"/>
        <dbReference type="EC" id="2.7.1.182"/>
    </reaction>
</comment>
<evidence type="ECO:0000256" key="3">
    <source>
        <dbReference type="ARBA" id="ARBA00022528"/>
    </source>
</evidence>
<dbReference type="SUPFAM" id="SSF144232">
    <property type="entry name" value="HIT/MYND zinc finger-like"/>
    <property type="match status" value="2"/>
</dbReference>
<dbReference type="PROSITE" id="PS50865">
    <property type="entry name" value="ZF_MYND_2"/>
    <property type="match status" value="2"/>
</dbReference>
<dbReference type="GO" id="GO:0010276">
    <property type="term" value="F:phytol kinase activity"/>
    <property type="evidence" value="ECO:0007669"/>
    <property type="project" value="UniProtKB-EC"/>
</dbReference>
<protein>
    <recommendedName>
        <fullName evidence="15">phytol kinase</fullName>
        <ecNumber evidence="15">2.7.1.182</ecNumber>
    </recommendedName>
</protein>
<evidence type="ECO:0000256" key="11">
    <source>
        <dbReference type="ARBA" id="ARBA00022946"/>
    </source>
</evidence>
<evidence type="ECO:0000313" key="20">
    <source>
        <dbReference type="EMBL" id="GAQ85473.1"/>
    </source>
</evidence>
<keyword evidence="11" id="KW-0809">Transit peptide</keyword>
<evidence type="ECO:0000256" key="6">
    <source>
        <dbReference type="ARBA" id="ARBA00022692"/>
    </source>
</evidence>
<feature type="domain" description="MYND-type" evidence="19">
    <location>
        <begin position="411"/>
        <end position="452"/>
    </location>
</feature>
<evidence type="ECO:0000256" key="7">
    <source>
        <dbReference type="ARBA" id="ARBA00022723"/>
    </source>
</evidence>
<comment type="subcellular location">
    <subcellularLocation>
        <location evidence="1">Plastid</location>
        <location evidence="1">Chloroplast membrane</location>
        <topology evidence="1">Multi-pass membrane protein</topology>
    </subcellularLocation>
</comment>
<dbReference type="GO" id="GO:0031969">
    <property type="term" value="C:chloroplast membrane"/>
    <property type="evidence" value="ECO:0007669"/>
    <property type="project" value="UniProtKB-SubCell"/>
</dbReference>
<proteinExistence type="inferred from homology"/>
<keyword evidence="6" id="KW-0812">Transmembrane</keyword>
<accession>A0A1Y1I4Q0</accession>
<dbReference type="PANTHER" id="PTHR32523:SF8">
    <property type="entry name" value="DOLICHOL KINASE"/>
    <property type="match status" value="1"/>
</dbReference>
<dbReference type="InterPro" id="IPR039606">
    <property type="entry name" value="Phytol/farnesol_kinase"/>
</dbReference>
<evidence type="ECO:0000259" key="19">
    <source>
        <dbReference type="PROSITE" id="PS50865"/>
    </source>
</evidence>
<dbReference type="Pfam" id="PF01753">
    <property type="entry name" value="zf-MYND"/>
    <property type="match status" value="2"/>
</dbReference>
<keyword evidence="5" id="KW-0808">Transferase</keyword>
<dbReference type="InterPro" id="IPR002893">
    <property type="entry name" value="Znf_MYND"/>
</dbReference>
<dbReference type="Gene3D" id="6.10.140.2220">
    <property type="match status" value="2"/>
</dbReference>
<evidence type="ECO:0000256" key="17">
    <source>
        <dbReference type="PROSITE-ProRule" id="PRU00134"/>
    </source>
</evidence>
<dbReference type="EC" id="2.7.1.182" evidence="15"/>
<dbReference type="GO" id="GO:0008270">
    <property type="term" value="F:zinc ion binding"/>
    <property type="evidence" value="ECO:0007669"/>
    <property type="project" value="UniProtKB-KW"/>
</dbReference>
<dbReference type="AlphaFoldDB" id="A0A1Y1I4Q0"/>
<evidence type="ECO:0000256" key="2">
    <source>
        <dbReference type="ARBA" id="ARBA00010794"/>
    </source>
</evidence>
<evidence type="ECO:0000256" key="18">
    <source>
        <dbReference type="SAM" id="MobiDB-lite"/>
    </source>
</evidence>
<evidence type="ECO:0000256" key="10">
    <source>
        <dbReference type="ARBA" id="ARBA00022833"/>
    </source>
</evidence>
<gene>
    <name evidence="20" type="ORF">KFL_002370070</name>
</gene>
<evidence type="ECO:0000256" key="4">
    <source>
        <dbReference type="ARBA" id="ARBA00022640"/>
    </source>
</evidence>
<organism evidence="20 21">
    <name type="scientific">Klebsormidium nitens</name>
    <name type="common">Green alga</name>
    <name type="synonym">Ulothrix nitens</name>
    <dbReference type="NCBI Taxonomy" id="105231"/>
    <lineage>
        <taxon>Eukaryota</taxon>
        <taxon>Viridiplantae</taxon>
        <taxon>Streptophyta</taxon>
        <taxon>Klebsormidiophyceae</taxon>
        <taxon>Klebsormidiales</taxon>
        <taxon>Klebsormidiaceae</taxon>
        <taxon>Klebsormidium</taxon>
    </lineage>
</organism>
<sequence>MAEEAEVTWKTSSRTYDEFEQMTPDNEQVSFDLGKPESSAWIQEILKEATCDDFERREFALWRFKEVFPGLLHEQGLGKGTECASYFLQRGFLREVHAGLAEAKTSWEWLLCPNASPTMKTGSCQILLINRIAVYATIITAMTLDERTTRFLLKDIEDLLKLLEATFYQSHHASNKLKVMEDFGGLVPEPRADARRAIVRAISRLVKMSARAKRFLLKRKDFYLCMIREIAGLFKENCKPTLRDEDYQSDGCNALALVLAVNEYNTTCEQESLLDEVLNLIARILTQSDFPPMLRLSLLALKTMMNREEIYLRLRRYRGVPEAFKAIAACTTYSEELRTSAAKFASRTAEIVVPQDRFPRASVSTAQQRLAIFKYLAEKDPAVKRRVERLAVAQRDSRARPDRVSKRKCSNPACKKLEGDEKFKMCRGCFLDIYCSADCQRIAWQGGHKKTCPRKDRRGSTKDNSGPGKASAHHRSMAREEAEVTWKQCSRSVQEFEELTPEEENDSFDLRKPDSSVWLKQILKEATCDDPERRLCALWRFKNRFPGLVTEQGLAKGADCVSYLLQRGFLKELQAGFPEARASGEWLLVSQPASTGGPIRNVFFINRVEVYASIVTAMTVDEMTARFFMKEIKDLLKLLEATFHQAQHAPSVLQLAQGRFVALRPEPRTEARTSIIEALSVLVGVSNKAKRFLAKRTKFYLCMIREVMQMTSEGSASGELTLRNAEHLVVTYYGVRLIRVLYESYPASKQESLPDDLRLVAQTLIESDLLPCIEHAVLILRTVVNLDQKEIFQKLLSHDGIPEALTAIAACKAYNDSLRHIAAYLASRAEVAPEAQCMCPENASALEELKLELCESRAESNPAVKHRVERLVAAERRNPLSKSVPADRRKCSNPACEKVETRDETFKTCRGCLLELYCSTDCQRAAWKAGHKQTCPRKDRQPIEVR</sequence>
<evidence type="ECO:0000256" key="12">
    <source>
        <dbReference type="ARBA" id="ARBA00022989"/>
    </source>
</evidence>
<comment type="pathway">
    <text evidence="14">Cofactor biosynthesis; tocopherol biosynthesis.</text>
</comment>
<dbReference type="EMBL" id="DF237186">
    <property type="protein sequence ID" value="GAQ85473.1"/>
    <property type="molecule type" value="Genomic_DNA"/>
</dbReference>
<name>A0A1Y1I4Q0_KLENI</name>
<keyword evidence="8 17" id="KW-0863">Zinc-finger</keyword>
<dbReference type="OrthoDB" id="420187at2759"/>
<feature type="region of interest" description="Disordered" evidence="18">
    <location>
        <begin position="449"/>
        <end position="477"/>
    </location>
</feature>
<evidence type="ECO:0000313" key="21">
    <source>
        <dbReference type="Proteomes" id="UP000054558"/>
    </source>
</evidence>
<evidence type="ECO:0000256" key="13">
    <source>
        <dbReference type="ARBA" id="ARBA00023136"/>
    </source>
</evidence>
<feature type="domain" description="MYND-type" evidence="19">
    <location>
        <begin position="893"/>
        <end position="935"/>
    </location>
</feature>
<evidence type="ECO:0000256" key="16">
    <source>
        <dbReference type="ARBA" id="ARBA00048889"/>
    </source>
</evidence>
<reference evidence="20 21" key="1">
    <citation type="journal article" date="2014" name="Nat. Commun.">
        <title>Klebsormidium flaccidum genome reveals primary factors for plant terrestrial adaptation.</title>
        <authorList>
            <person name="Hori K."/>
            <person name="Maruyama F."/>
            <person name="Fujisawa T."/>
            <person name="Togashi T."/>
            <person name="Yamamoto N."/>
            <person name="Seo M."/>
            <person name="Sato S."/>
            <person name="Yamada T."/>
            <person name="Mori H."/>
            <person name="Tajima N."/>
            <person name="Moriyama T."/>
            <person name="Ikeuchi M."/>
            <person name="Watanabe M."/>
            <person name="Wada H."/>
            <person name="Kobayashi K."/>
            <person name="Saito M."/>
            <person name="Masuda T."/>
            <person name="Sasaki-Sekimoto Y."/>
            <person name="Mashiguchi K."/>
            <person name="Awai K."/>
            <person name="Shimojima M."/>
            <person name="Masuda S."/>
            <person name="Iwai M."/>
            <person name="Nobusawa T."/>
            <person name="Narise T."/>
            <person name="Kondo S."/>
            <person name="Saito H."/>
            <person name="Sato R."/>
            <person name="Murakawa M."/>
            <person name="Ihara Y."/>
            <person name="Oshima-Yamada Y."/>
            <person name="Ohtaka K."/>
            <person name="Satoh M."/>
            <person name="Sonobe K."/>
            <person name="Ishii M."/>
            <person name="Ohtani R."/>
            <person name="Kanamori-Sato M."/>
            <person name="Honoki R."/>
            <person name="Miyazaki D."/>
            <person name="Mochizuki H."/>
            <person name="Umetsu J."/>
            <person name="Higashi K."/>
            <person name="Shibata D."/>
            <person name="Kamiya Y."/>
            <person name="Sato N."/>
            <person name="Nakamura Y."/>
            <person name="Tabata S."/>
            <person name="Ida S."/>
            <person name="Kurokawa K."/>
            <person name="Ohta H."/>
        </authorList>
    </citation>
    <scope>NUCLEOTIDE SEQUENCE [LARGE SCALE GENOMIC DNA]</scope>
    <source>
        <strain evidence="20 21">NIES-2285</strain>
    </source>
</reference>
<evidence type="ECO:0000256" key="14">
    <source>
        <dbReference type="ARBA" id="ARBA00024015"/>
    </source>
</evidence>
<keyword evidence="4" id="KW-0934">Plastid</keyword>